<feature type="domain" description="Clr5" evidence="1">
    <location>
        <begin position="1"/>
        <end position="54"/>
    </location>
</feature>
<keyword evidence="3" id="KW-1185">Reference proteome</keyword>
<evidence type="ECO:0000313" key="2">
    <source>
        <dbReference type="EMBL" id="KAL1635207.1"/>
    </source>
</evidence>
<accession>A0ABR3T6P9</accession>
<dbReference type="Proteomes" id="UP001521184">
    <property type="component" value="Unassembled WGS sequence"/>
</dbReference>
<evidence type="ECO:0000259" key="1">
    <source>
        <dbReference type="Pfam" id="PF14420"/>
    </source>
</evidence>
<dbReference type="EMBL" id="JAKEKT020000120">
    <property type="protein sequence ID" value="KAL1635207.1"/>
    <property type="molecule type" value="Genomic_DNA"/>
</dbReference>
<dbReference type="Pfam" id="PF14420">
    <property type="entry name" value="Clr5"/>
    <property type="match status" value="1"/>
</dbReference>
<dbReference type="InterPro" id="IPR025676">
    <property type="entry name" value="Clr5_dom"/>
</dbReference>
<dbReference type="PANTHER" id="PTHR38788">
    <property type="entry name" value="CLR5 DOMAIN-CONTAINING PROTEIN"/>
    <property type="match status" value="1"/>
</dbReference>
<name>A0ABR3T6P9_9PEZI</name>
<reference evidence="2 3" key="1">
    <citation type="journal article" date="2023" name="Plant Dis.">
        <title>First Report of Diplodia intermedia Causing Canker and Dieback Diseases on Apple Trees in Canada.</title>
        <authorList>
            <person name="Ellouze W."/>
            <person name="Ilyukhin E."/>
            <person name="Sulman M."/>
            <person name="Ali S."/>
        </authorList>
    </citation>
    <scope>NUCLEOTIDE SEQUENCE [LARGE SCALE GENOMIC DNA]</scope>
    <source>
        <strain evidence="2 3">M45-28</strain>
    </source>
</reference>
<organism evidence="2 3">
    <name type="scientific">Diplodia intermedia</name>
    <dbReference type="NCBI Taxonomy" id="856260"/>
    <lineage>
        <taxon>Eukaryota</taxon>
        <taxon>Fungi</taxon>
        <taxon>Dikarya</taxon>
        <taxon>Ascomycota</taxon>
        <taxon>Pezizomycotina</taxon>
        <taxon>Dothideomycetes</taxon>
        <taxon>Dothideomycetes incertae sedis</taxon>
        <taxon>Botryosphaeriales</taxon>
        <taxon>Botryosphaeriaceae</taxon>
        <taxon>Diplodia</taxon>
    </lineage>
</organism>
<dbReference type="PANTHER" id="PTHR38788:SF3">
    <property type="entry name" value="CLR5 DOMAIN-CONTAINING PROTEIN"/>
    <property type="match status" value="1"/>
</dbReference>
<protein>
    <recommendedName>
        <fullName evidence="1">Clr5 domain-containing protein</fullName>
    </recommendedName>
</protein>
<proteinExistence type="predicted"/>
<gene>
    <name evidence="2" type="ORF">SLS58_010377</name>
</gene>
<sequence length="135" mass="15877">MEELWSSHKEIIRYLYLVKGMTRQDVMSKMEDDYEFRASAGQYERQFKKWGFRKNLTPSEWQLVSRRIDKRKRDGKETDLKIHGIRVPPKKVDKAISRYGQGSAFDNARETTFRDTGGTILGIKAKPHSRLRPEA</sequence>
<evidence type="ECO:0000313" key="3">
    <source>
        <dbReference type="Proteomes" id="UP001521184"/>
    </source>
</evidence>
<comment type="caution">
    <text evidence="2">The sequence shown here is derived from an EMBL/GenBank/DDBJ whole genome shotgun (WGS) entry which is preliminary data.</text>
</comment>